<keyword evidence="2" id="KW-1185">Reference proteome</keyword>
<sequence>MKNKIVLYQGKKYKVLYHYSSDYCEIQEENFRFNIQLVHKSELTMFEEKV</sequence>
<dbReference type="Proteomes" id="UP000637074">
    <property type="component" value="Unassembled WGS sequence"/>
</dbReference>
<dbReference type="RefSeq" id="WP_191275809.1">
    <property type="nucleotide sequence ID" value="NZ_BNDS01000022.1"/>
</dbReference>
<organism evidence="1 2">
    <name type="scientific">Neobacillus kokaensis</name>
    <dbReference type="NCBI Taxonomy" id="2759023"/>
    <lineage>
        <taxon>Bacteria</taxon>
        <taxon>Bacillati</taxon>
        <taxon>Bacillota</taxon>
        <taxon>Bacilli</taxon>
        <taxon>Bacillales</taxon>
        <taxon>Bacillaceae</taxon>
        <taxon>Neobacillus</taxon>
    </lineage>
</organism>
<proteinExistence type="predicted"/>
<gene>
    <name evidence="1" type="ORF">AM1BK_39460</name>
</gene>
<dbReference type="EMBL" id="BNDS01000022">
    <property type="protein sequence ID" value="GHI00404.1"/>
    <property type="molecule type" value="Genomic_DNA"/>
</dbReference>
<evidence type="ECO:0000313" key="2">
    <source>
        <dbReference type="Proteomes" id="UP000637074"/>
    </source>
</evidence>
<name>A0ABQ3N640_9BACI</name>
<comment type="caution">
    <text evidence="1">The sequence shown here is derived from an EMBL/GenBank/DDBJ whole genome shotgun (WGS) entry which is preliminary data.</text>
</comment>
<evidence type="ECO:0000313" key="1">
    <source>
        <dbReference type="EMBL" id="GHI00404.1"/>
    </source>
</evidence>
<reference evidence="1 2" key="1">
    <citation type="journal article" date="2022" name="Int. J. Syst. Evol. Microbiol.">
        <title>Neobacillus kokaensis sp. nov., isolated from soil.</title>
        <authorList>
            <person name="Yuki K."/>
            <person name="Matsubara H."/>
            <person name="Yamaguchi S."/>
        </authorList>
    </citation>
    <scope>NUCLEOTIDE SEQUENCE [LARGE SCALE GENOMIC DNA]</scope>
    <source>
        <strain evidence="1 2">LOB 377</strain>
    </source>
</reference>
<protein>
    <submittedName>
        <fullName evidence="1">Uncharacterized protein</fullName>
    </submittedName>
</protein>
<accession>A0ABQ3N640</accession>